<name>A0A9Q3E3Q9_9BASI</name>
<sequence length="150" mass="16338">MFGNAEGMVKQIIKVADSPPDLNAQGSDELDGEESEVVPKSACHPSNTSPSQPPAKRFQSHIIPSTLRNSKTTLATLPTSIPPASPDSSHTRPALNSVVRPSPIQRPRNSPIVTSQQLQPVASTSRRREELSPFPFPATQVFQHRDCWPI</sequence>
<dbReference type="AlphaFoldDB" id="A0A9Q3E3Q9"/>
<evidence type="ECO:0000313" key="3">
    <source>
        <dbReference type="Proteomes" id="UP000765509"/>
    </source>
</evidence>
<feature type="compositionally biased region" description="Polar residues" evidence="1">
    <location>
        <begin position="107"/>
        <end position="124"/>
    </location>
</feature>
<keyword evidence="3" id="KW-1185">Reference proteome</keyword>
<proteinExistence type="predicted"/>
<accession>A0A9Q3E3Q9</accession>
<dbReference type="Proteomes" id="UP000765509">
    <property type="component" value="Unassembled WGS sequence"/>
</dbReference>
<gene>
    <name evidence="2" type="ORF">O181_053033</name>
</gene>
<dbReference type="EMBL" id="AVOT02023342">
    <property type="protein sequence ID" value="MBW0513318.1"/>
    <property type="molecule type" value="Genomic_DNA"/>
</dbReference>
<protein>
    <submittedName>
        <fullName evidence="2">Uncharacterized protein</fullName>
    </submittedName>
</protein>
<organism evidence="2 3">
    <name type="scientific">Austropuccinia psidii MF-1</name>
    <dbReference type="NCBI Taxonomy" id="1389203"/>
    <lineage>
        <taxon>Eukaryota</taxon>
        <taxon>Fungi</taxon>
        <taxon>Dikarya</taxon>
        <taxon>Basidiomycota</taxon>
        <taxon>Pucciniomycotina</taxon>
        <taxon>Pucciniomycetes</taxon>
        <taxon>Pucciniales</taxon>
        <taxon>Sphaerophragmiaceae</taxon>
        <taxon>Austropuccinia</taxon>
    </lineage>
</organism>
<feature type="compositionally biased region" description="Polar residues" evidence="1">
    <location>
        <begin position="62"/>
        <end position="79"/>
    </location>
</feature>
<reference evidence="2" key="1">
    <citation type="submission" date="2021-03" db="EMBL/GenBank/DDBJ databases">
        <title>Draft genome sequence of rust myrtle Austropuccinia psidii MF-1, a brazilian biotype.</title>
        <authorList>
            <person name="Quecine M.C."/>
            <person name="Pachon D.M.R."/>
            <person name="Bonatelli M.L."/>
            <person name="Correr F.H."/>
            <person name="Franceschini L.M."/>
            <person name="Leite T.F."/>
            <person name="Margarido G.R.A."/>
            <person name="Almeida C.A."/>
            <person name="Ferrarezi J.A."/>
            <person name="Labate C.A."/>
        </authorList>
    </citation>
    <scope>NUCLEOTIDE SEQUENCE</scope>
    <source>
        <strain evidence="2">MF-1</strain>
    </source>
</reference>
<evidence type="ECO:0000313" key="2">
    <source>
        <dbReference type="EMBL" id="MBW0513318.1"/>
    </source>
</evidence>
<feature type="region of interest" description="Disordered" evidence="1">
    <location>
        <begin position="14"/>
        <end position="132"/>
    </location>
</feature>
<comment type="caution">
    <text evidence="2">The sequence shown here is derived from an EMBL/GenBank/DDBJ whole genome shotgun (WGS) entry which is preliminary data.</text>
</comment>
<evidence type="ECO:0000256" key="1">
    <source>
        <dbReference type="SAM" id="MobiDB-lite"/>
    </source>
</evidence>